<feature type="compositionally biased region" description="Basic and acidic residues" evidence="1">
    <location>
        <begin position="598"/>
        <end position="634"/>
    </location>
</feature>
<feature type="compositionally biased region" description="Acidic residues" evidence="1">
    <location>
        <begin position="577"/>
        <end position="587"/>
    </location>
</feature>
<dbReference type="KEGG" id="lak:106157138"/>
<feature type="compositionally biased region" description="Low complexity" evidence="1">
    <location>
        <begin position="718"/>
        <end position="729"/>
    </location>
</feature>
<dbReference type="InParanoid" id="A0A1S3HSS2"/>
<dbReference type="RefSeq" id="XP_013388104.1">
    <property type="nucleotide sequence ID" value="XM_013532650.2"/>
</dbReference>
<feature type="region of interest" description="Disordered" evidence="1">
    <location>
        <begin position="351"/>
        <end position="685"/>
    </location>
</feature>
<reference evidence="4" key="1">
    <citation type="submission" date="2025-08" db="UniProtKB">
        <authorList>
            <consortium name="RefSeq"/>
        </authorList>
    </citation>
    <scope>IDENTIFICATION</scope>
    <source>
        <tissue evidence="4">Gonads</tissue>
    </source>
</reference>
<dbReference type="Proteomes" id="UP000085678">
    <property type="component" value="Unplaced"/>
</dbReference>
<feature type="region of interest" description="Disordered" evidence="1">
    <location>
        <begin position="842"/>
        <end position="883"/>
    </location>
</feature>
<feature type="domain" description="CAP-Gly" evidence="2">
    <location>
        <begin position="790"/>
        <end position="832"/>
    </location>
</feature>
<dbReference type="InterPro" id="IPR036859">
    <property type="entry name" value="CAP-Gly_dom_sf"/>
</dbReference>
<sequence>MENHIPVIFLDLNAEDMTMPEQGIHAAGVNSILPKEFDSKFFELPILKALDKDVGAIASWDSSIHESVHLNRVTPDNELVYLIVKVVVRLSHPAPIDIILRKRICVSVYKRQSLTNKLKKKIGGINYFKGHETMQRILTAAHMKEDNLYSSCITFEVVSNIPKASEELEDRETLAQMAASQNESGMPDGESYIEKYIKGVSAVESILLLDKLRQEVAVKELLSAEGRSLKKTSSVPNIQAALRMDMSPHLSSPLDNQLRAESIQDVSQLSMNSGGKKDTLRESKSMGAAFGLGNLARPTSLDLGLNFVGLTDSHEHTTNPLKRDPARLMRMYAPKPYKGFDFAKPKLRRSLSGGDPCGLGPSSRGGSEGPCPLPKFTSPTTAKPVKPMRTLMEEQQLKKPLLNGDDSDEEELATRLSPDRPKPPNHRGASVSSDEFQDFESYKAPHSDKDGVKPSSAQNSPPKDGIGISHSNTGDSISELQVKTLTPSMTSSGYGSQAVSTHTLSSASEDSTSLQSIEDSEADKHKHDIVEEKQKSTSDEDDEEVQSIKTVTENKANDTKIADKVPGPVAMETTDLTNEEADSPDDEATPRVAQEASTENKTKELSSTETEEAKMVHAKSLDSIEKPSDSKTSEIEALTMPPVNSLKDQTFMSPQPDSRLTRSFPNLPDSSFDTTSEDPPDYDPYSEEAMEQLERLGDLDFAMLATSSGDGMRKSHSADAAAGDRSSMSMDDDNSDDTDDAMSLCSFGGSRADLSRIGHGPVPSWIQPGEPVIVTSSRGPSKLGTVRFVGPTEFAQGPWVGVELDAAEGKNDGAVKGVRYFRCMKKHGIFVRHEKLIWDKKRKGGPMKGAGHPHRRSFPNFPVTSPPGGSFMKPTAASSAKKK</sequence>
<feature type="compositionally biased region" description="Acidic residues" evidence="1">
    <location>
        <begin position="675"/>
        <end position="685"/>
    </location>
</feature>
<dbReference type="SUPFAM" id="SSF74924">
    <property type="entry name" value="Cap-Gly domain"/>
    <property type="match status" value="1"/>
</dbReference>
<organism evidence="3 4">
    <name type="scientific">Lingula anatina</name>
    <name type="common">Brachiopod</name>
    <name type="synonym">Lingula unguis</name>
    <dbReference type="NCBI Taxonomy" id="7574"/>
    <lineage>
        <taxon>Eukaryota</taxon>
        <taxon>Metazoa</taxon>
        <taxon>Spiralia</taxon>
        <taxon>Lophotrochozoa</taxon>
        <taxon>Brachiopoda</taxon>
        <taxon>Linguliformea</taxon>
        <taxon>Lingulata</taxon>
        <taxon>Lingulida</taxon>
        <taxon>Linguloidea</taxon>
        <taxon>Lingulidae</taxon>
        <taxon>Lingula</taxon>
    </lineage>
</organism>
<dbReference type="OrthoDB" id="6153882at2759"/>
<dbReference type="Gene3D" id="2.30.30.190">
    <property type="entry name" value="CAP Gly-rich-like domain"/>
    <property type="match status" value="1"/>
</dbReference>
<dbReference type="PROSITE" id="PS00845">
    <property type="entry name" value="CAP_GLY_1"/>
    <property type="match status" value="1"/>
</dbReference>
<feature type="compositionally biased region" description="Polar residues" evidence="1">
    <location>
        <begin position="646"/>
        <end position="674"/>
    </location>
</feature>
<dbReference type="PROSITE" id="PS50245">
    <property type="entry name" value="CAP_GLY_2"/>
    <property type="match status" value="1"/>
</dbReference>
<feature type="compositionally biased region" description="Basic and acidic residues" evidence="1">
    <location>
        <begin position="522"/>
        <end position="538"/>
    </location>
</feature>
<feature type="region of interest" description="Disordered" evidence="1">
    <location>
        <begin position="707"/>
        <end position="740"/>
    </location>
</feature>
<feature type="compositionally biased region" description="Basic residues" evidence="1">
    <location>
        <begin position="842"/>
        <end position="857"/>
    </location>
</feature>
<evidence type="ECO:0000256" key="1">
    <source>
        <dbReference type="SAM" id="MobiDB-lite"/>
    </source>
</evidence>
<feature type="compositionally biased region" description="Polar residues" evidence="1">
    <location>
        <begin position="469"/>
        <end position="517"/>
    </location>
</feature>
<dbReference type="InterPro" id="IPR022164">
    <property type="entry name" value="Kinesin-like"/>
</dbReference>
<keyword evidence="3" id="KW-1185">Reference proteome</keyword>
<dbReference type="PANTHER" id="PTHR18916:SF93">
    <property type="entry name" value="RESTIN HOMOLOG"/>
    <property type="match status" value="1"/>
</dbReference>
<dbReference type="AlphaFoldDB" id="A0A1S3HSS2"/>
<gene>
    <name evidence="4" type="primary">LOC106157138</name>
</gene>
<accession>A0A1S3HSS2</accession>
<evidence type="ECO:0000259" key="2">
    <source>
        <dbReference type="PROSITE" id="PS50245"/>
    </source>
</evidence>
<feature type="compositionally biased region" description="Acidic residues" evidence="1">
    <location>
        <begin position="730"/>
        <end position="740"/>
    </location>
</feature>
<dbReference type="Pfam" id="PF01302">
    <property type="entry name" value="CAP_GLY"/>
    <property type="match status" value="1"/>
</dbReference>
<name>A0A1S3HSS2_LINAN</name>
<dbReference type="GeneID" id="106157138"/>
<dbReference type="PANTHER" id="PTHR18916">
    <property type="entry name" value="DYNACTIN 1-RELATED MICROTUBULE-BINDING"/>
    <property type="match status" value="1"/>
</dbReference>
<protein>
    <submittedName>
        <fullName evidence="4">Kinesin-like protein KIF13B isoform X1</fullName>
    </submittedName>
</protein>
<feature type="compositionally biased region" description="Basic and acidic residues" evidence="1">
    <location>
        <begin position="440"/>
        <end position="452"/>
    </location>
</feature>
<dbReference type="STRING" id="7574.A0A1S3HSS2"/>
<proteinExistence type="predicted"/>
<dbReference type="SMART" id="SM01052">
    <property type="entry name" value="CAP_GLY"/>
    <property type="match status" value="1"/>
</dbReference>
<evidence type="ECO:0000313" key="4">
    <source>
        <dbReference type="RefSeq" id="XP_013388104.1"/>
    </source>
</evidence>
<dbReference type="Pfam" id="PF12473">
    <property type="entry name" value="DUF3694"/>
    <property type="match status" value="1"/>
</dbReference>
<dbReference type="InterPro" id="IPR000938">
    <property type="entry name" value="CAP-Gly_domain"/>
</dbReference>
<evidence type="ECO:0000313" key="3">
    <source>
        <dbReference type="Proteomes" id="UP000085678"/>
    </source>
</evidence>